<keyword evidence="7" id="KW-1185">Reference proteome</keyword>
<dbReference type="PRINTS" id="PR00455">
    <property type="entry name" value="HTHTETR"/>
</dbReference>
<evidence type="ECO:0000256" key="2">
    <source>
        <dbReference type="ARBA" id="ARBA00023125"/>
    </source>
</evidence>
<feature type="domain" description="HTH tetR-type" evidence="5">
    <location>
        <begin position="33"/>
        <end position="93"/>
    </location>
</feature>
<dbReference type="InterPro" id="IPR011075">
    <property type="entry name" value="TetR_C"/>
</dbReference>
<dbReference type="GO" id="GO:0000976">
    <property type="term" value="F:transcription cis-regulatory region binding"/>
    <property type="evidence" value="ECO:0007669"/>
    <property type="project" value="TreeGrafter"/>
</dbReference>
<accession>A0A1G9FH48</accession>
<dbReference type="Pfam" id="PF00440">
    <property type="entry name" value="TetR_N"/>
    <property type="match status" value="1"/>
</dbReference>
<name>A0A1G9FH48_9ACTN</name>
<dbReference type="Proteomes" id="UP000198683">
    <property type="component" value="Unassembled WGS sequence"/>
</dbReference>
<sequence length="218" mass="23829">MGRTVACLDRTTKRYVSFDSMELMFTSDKAVGPRSATKILSAARDVLTAQGYSSLTIEAVAAAAGVGKSTIYRWWPSKEALLADAIADVFRADEIPDLGDTRAELRLAVDMTIDNYANEDLAAGLPALATGLLPHPELMTRFREAFLQRKRENIAVALRRGVERGDLPEGLDTDLVQDVWAGTILYRRLMMGSSLDDDVADRLVRLVLDSPAALVARS</sequence>
<dbReference type="Gene3D" id="1.10.357.10">
    <property type="entry name" value="Tetracycline Repressor, domain 2"/>
    <property type="match status" value="1"/>
</dbReference>
<evidence type="ECO:0000256" key="1">
    <source>
        <dbReference type="ARBA" id="ARBA00023015"/>
    </source>
</evidence>
<dbReference type="SUPFAM" id="SSF46689">
    <property type="entry name" value="Homeodomain-like"/>
    <property type="match status" value="1"/>
</dbReference>
<evidence type="ECO:0000313" key="7">
    <source>
        <dbReference type="Proteomes" id="UP000198683"/>
    </source>
</evidence>
<feature type="DNA-binding region" description="H-T-H motif" evidence="4">
    <location>
        <begin position="56"/>
        <end position="75"/>
    </location>
</feature>
<dbReference type="STRING" id="683260.SAMN05421874_11297"/>
<dbReference type="InterPro" id="IPR009057">
    <property type="entry name" value="Homeodomain-like_sf"/>
</dbReference>
<gene>
    <name evidence="6" type="ORF">SAMN05421874_11297</name>
</gene>
<keyword evidence="1" id="KW-0805">Transcription regulation</keyword>
<proteinExistence type="predicted"/>
<dbReference type="InterPro" id="IPR036271">
    <property type="entry name" value="Tet_transcr_reg_TetR-rel_C_sf"/>
</dbReference>
<dbReference type="AlphaFoldDB" id="A0A1G9FH48"/>
<dbReference type="InterPro" id="IPR001647">
    <property type="entry name" value="HTH_TetR"/>
</dbReference>
<dbReference type="PROSITE" id="PS50977">
    <property type="entry name" value="HTH_TETR_2"/>
    <property type="match status" value="1"/>
</dbReference>
<evidence type="ECO:0000256" key="4">
    <source>
        <dbReference type="PROSITE-ProRule" id="PRU00335"/>
    </source>
</evidence>
<dbReference type="Gene3D" id="1.10.10.60">
    <property type="entry name" value="Homeodomain-like"/>
    <property type="match status" value="1"/>
</dbReference>
<evidence type="ECO:0000259" key="5">
    <source>
        <dbReference type="PROSITE" id="PS50977"/>
    </source>
</evidence>
<dbReference type="PANTHER" id="PTHR30055">
    <property type="entry name" value="HTH-TYPE TRANSCRIPTIONAL REGULATOR RUTR"/>
    <property type="match status" value="1"/>
</dbReference>
<dbReference type="EMBL" id="FNFB01000012">
    <property type="protein sequence ID" value="SDK87755.1"/>
    <property type="molecule type" value="Genomic_DNA"/>
</dbReference>
<evidence type="ECO:0000256" key="3">
    <source>
        <dbReference type="ARBA" id="ARBA00023163"/>
    </source>
</evidence>
<protein>
    <submittedName>
        <fullName evidence="6">DNA-binding transcriptional regulator, AcrR family</fullName>
    </submittedName>
</protein>
<dbReference type="SUPFAM" id="SSF48498">
    <property type="entry name" value="Tetracyclin repressor-like, C-terminal domain"/>
    <property type="match status" value="1"/>
</dbReference>
<dbReference type="InterPro" id="IPR050109">
    <property type="entry name" value="HTH-type_TetR-like_transc_reg"/>
</dbReference>
<keyword evidence="3" id="KW-0804">Transcription</keyword>
<evidence type="ECO:0000313" key="6">
    <source>
        <dbReference type="EMBL" id="SDK87755.1"/>
    </source>
</evidence>
<dbReference type="GO" id="GO:0003700">
    <property type="term" value="F:DNA-binding transcription factor activity"/>
    <property type="evidence" value="ECO:0007669"/>
    <property type="project" value="TreeGrafter"/>
</dbReference>
<organism evidence="6 7">
    <name type="scientific">Nonomuraea maritima</name>
    <dbReference type="NCBI Taxonomy" id="683260"/>
    <lineage>
        <taxon>Bacteria</taxon>
        <taxon>Bacillati</taxon>
        <taxon>Actinomycetota</taxon>
        <taxon>Actinomycetes</taxon>
        <taxon>Streptosporangiales</taxon>
        <taxon>Streptosporangiaceae</taxon>
        <taxon>Nonomuraea</taxon>
    </lineage>
</organism>
<reference evidence="6 7" key="1">
    <citation type="submission" date="2016-10" db="EMBL/GenBank/DDBJ databases">
        <authorList>
            <person name="de Groot N.N."/>
        </authorList>
    </citation>
    <scope>NUCLEOTIDE SEQUENCE [LARGE SCALE GENOMIC DNA]</scope>
    <source>
        <strain evidence="6 7">CGMCC 4.5681</strain>
    </source>
</reference>
<keyword evidence="2 4" id="KW-0238">DNA-binding</keyword>
<dbReference type="PANTHER" id="PTHR30055:SF148">
    <property type="entry name" value="TETR-FAMILY TRANSCRIPTIONAL REGULATOR"/>
    <property type="match status" value="1"/>
</dbReference>
<dbReference type="Pfam" id="PF16859">
    <property type="entry name" value="TetR_C_11"/>
    <property type="match status" value="1"/>
</dbReference>